<evidence type="ECO:0000256" key="1">
    <source>
        <dbReference type="SAM" id="MobiDB-lite"/>
    </source>
</evidence>
<evidence type="ECO:0000313" key="3">
    <source>
        <dbReference type="Proteomes" id="UP000053593"/>
    </source>
</evidence>
<gene>
    <name evidence="2" type="ORF">GYMLUDRAFT_253030</name>
</gene>
<dbReference type="Proteomes" id="UP000053593">
    <property type="component" value="Unassembled WGS sequence"/>
</dbReference>
<name>A0A0D0AJL8_9AGAR</name>
<sequence length="110" mass="11536">MSSSEGKNFGMNDISDSESDDYRPAPKKTTKPKTTKVAAAPKTKAATTKTTGKSKVAVKKVLVDHNDNADEAPDPVRALQKDPICVVDCFAKAGDRPLLTCSGSSGVLLA</sequence>
<feature type="compositionally biased region" description="Basic residues" evidence="1">
    <location>
        <begin position="25"/>
        <end position="34"/>
    </location>
</feature>
<proteinExistence type="predicted"/>
<feature type="region of interest" description="Disordered" evidence="1">
    <location>
        <begin position="1"/>
        <end position="54"/>
    </location>
</feature>
<accession>A0A0D0AJL8</accession>
<dbReference type="EMBL" id="KN834905">
    <property type="protein sequence ID" value="KIK50390.1"/>
    <property type="molecule type" value="Genomic_DNA"/>
</dbReference>
<evidence type="ECO:0000313" key="2">
    <source>
        <dbReference type="EMBL" id="KIK50390.1"/>
    </source>
</evidence>
<reference evidence="2 3" key="1">
    <citation type="submission" date="2014-04" db="EMBL/GenBank/DDBJ databases">
        <title>Evolutionary Origins and Diversification of the Mycorrhizal Mutualists.</title>
        <authorList>
            <consortium name="DOE Joint Genome Institute"/>
            <consortium name="Mycorrhizal Genomics Consortium"/>
            <person name="Kohler A."/>
            <person name="Kuo A."/>
            <person name="Nagy L.G."/>
            <person name="Floudas D."/>
            <person name="Copeland A."/>
            <person name="Barry K.W."/>
            <person name="Cichocki N."/>
            <person name="Veneault-Fourrey C."/>
            <person name="LaButti K."/>
            <person name="Lindquist E.A."/>
            <person name="Lipzen A."/>
            <person name="Lundell T."/>
            <person name="Morin E."/>
            <person name="Murat C."/>
            <person name="Riley R."/>
            <person name="Ohm R."/>
            <person name="Sun H."/>
            <person name="Tunlid A."/>
            <person name="Henrissat B."/>
            <person name="Grigoriev I.V."/>
            <person name="Hibbett D.S."/>
            <person name="Martin F."/>
        </authorList>
    </citation>
    <scope>NUCLEOTIDE SEQUENCE [LARGE SCALE GENOMIC DNA]</scope>
    <source>
        <strain evidence="2 3">FD-317 M1</strain>
    </source>
</reference>
<keyword evidence="3" id="KW-1185">Reference proteome</keyword>
<feature type="compositionally biased region" description="Low complexity" evidence="1">
    <location>
        <begin position="35"/>
        <end position="54"/>
    </location>
</feature>
<dbReference type="AlphaFoldDB" id="A0A0D0AJL8"/>
<dbReference type="HOGENOM" id="CLU_2171354_0_0_1"/>
<protein>
    <submittedName>
        <fullName evidence="2">Uncharacterized protein</fullName>
    </submittedName>
</protein>
<organism evidence="2 3">
    <name type="scientific">Collybiopsis luxurians FD-317 M1</name>
    <dbReference type="NCBI Taxonomy" id="944289"/>
    <lineage>
        <taxon>Eukaryota</taxon>
        <taxon>Fungi</taxon>
        <taxon>Dikarya</taxon>
        <taxon>Basidiomycota</taxon>
        <taxon>Agaricomycotina</taxon>
        <taxon>Agaricomycetes</taxon>
        <taxon>Agaricomycetidae</taxon>
        <taxon>Agaricales</taxon>
        <taxon>Marasmiineae</taxon>
        <taxon>Omphalotaceae</taxon>
        <taxon>Collybiopsis</taxon>
        <taxon>Collybiopsis luxurians</taxon>
    </lineage>
</organism>